<dbReference type="Gene3D" id="3.40.190.10">
    <property type="entry name" value="Periplasmic binding protein-like II"/>
    <property type="match status" value="1"/>
</dbReference>
<organism evidence="1">
    <name type="scientific">Medioppia subpectinata</name>
    <dbReference type="NCBI Taxonomy" id="1979941"/>
    <lineage>
        <taxon>Eukaryota</taxon>
        <taxon>Metazoa</taxon>
        <taxon>Ecdysozoa</taxon>
        <taxon>Arthropoda</taxon>
        <taxon>Chelicerata</taxon>
        <taxon>Arachnida</taxon>
        <taxon>Acari</taxon>
        <taxon>Acariformes</taxon>
        <taxon>Sarcoptiformes</taxon>
        <taxon>Oribatida</taxon>
        <taxon>Brachypylina</taxon>
        <taxon>Oppioidea</taxon>
        <taxon>Oppiidae</taxon>
        <taxon>Medioppia</taxon>
    </lineage>
</organism>
<dbReference type="SUPFAM" id="SSF53850">
    <property type="entry name" value="Periplasmic binding protein-like II"/>
    <property type="match status" value="1"/>
</dbReference>
<dbReference type="EMBL" id="OC860975">
    <property type="protein sequence ID" value="CAD7629057.1"/>
    <property type="molecule type" value="Genomic_DNA"/>
</dbReference>
<name>A0A7R9KTF2_9ACAR</name>
<gene>
    <name evidence="1" type="ORF">OSB1V03_LOCUS9474</name>
</gene>
<proteinExistence type="predicted"/>
<feature type="non-terminal residue" evidence="1">
    <location>
        <position position="227"/>
    </location>
</feature>
<dbReference type="Proteomes" id="UP000759131">
    <property type="component" value="Unassembled WGS sequence"/>
</dbReference>
<evidence type="ECO:0000313" key="2">
    <source>
        <dbReference type="Proteomes" id="UP000759131"/>
    </source>
</evidence>
<accession>A0A7R9KTF2</accession>
<reference evidence="1" key="1">
    <citation type="submission" date="2020-11" db="EMBL/GenBank/DDBJ databases">
        <authorList>
            <person name="Tran Van P."/>
        </authorList>
    </citation>
    <scope>NUCLEOTIDE SEQUENCE</scope>
</reference>
<keyword evidence="2" id="KW-1185">Reference proteome</keyword>
<dbReference type="EMBL" id="CAJPIZ010006400">
    <property type="protein sequence ID" value="CAG2109487.1"/>
    <property type="molecule type" value="Genomic_DNA"/>
</dbReference>
<protein>
    <submittedName>
        <fullName evidence="1">Uncharacterized protein</fullName>
    </submittedName>
</protein>
<sequence length="227" mass="26900">MMIRHNNEILLTSKALIYYRFYDEIFYPIYEFVRPNKNGWFELMEILAKNESDMSLTPIVPSYERQQLFDFSKIIFFSSYVILSQSHKYESNSNILDHLGYIQWDTFHNQIWALIEDNKKVSLRVVPDKVGKETVGFNGVFFDHLKRGRIALFEPDYLTEFVKDVYCRRVEDMQWHLSPPIDVTPIRFAFGFSKSFKKTTFINNIVQNLISNGLINRWFLSSSSVAE</sequence>
<evidence type="ECO:0000313" key="1">
    <source>
        <dbReference type="EMBL" id="CAD7629057.1"/>
    </source>
</evidence>
<dbReference type="AlphaFoldDB" id="A0A7R9KTF2"/>